<dbReference type="EMBL" id="VUMH01000004">
    <property type="protein sequence ID" value="MSS27595.1"/>
    <property type="molecule type" value="Genomic_DNA"/>
</dbReference>
<protein>
    <submittedName>
        <fullName evidence="1">C_GCAxxG_C_C family protein</fullName>
    </submittedName>
</protein>
<gene>
    <name evidence="1" type="ORF">FYJ44_05925</name>
</gene>
<dbReference type="AlphaFoldDB" id="A0A6L5XKC0"/>
<dbReference type="InterPro" id="IPR010181">
    <property type="entry name" value="CGCAxxGCC_motif"/>
</dbReference>
<sequence>MNPLMLDLLPLVHQGYCCSQLLLLLMLQAQDRQNPDLVRAMHGLCHGIGQSDGPCGLLTGGACALALAAGKGADDETAHPMLTPLLNDYATWFYERVTSYGGIRCGCIAAGLGAASGGSGTAATPDPVACGDLLAECWEKILELAESYDLDLTVASAGVAL</sequence>
<dbReference type="Proteomes" id="UP000477488">
    <property type="component" value="Unassembled WGS sequence"/>
</dbReference>
<name>A0A6L5XKC0_9BACT</name>
<proteinExistence type="predicted"/>
<accession>A0A6L5XKC0</accession>
<dbReference type="RefSeq" id="WP_154510072.1">
    <property type="nucleotide sequence ID" value="NZ_DBFWWU010000022.1"/>
</dbReference>
<comment type="caution">
    <text evidence="1">The sequence shown here is derived from an EMBL/GenBank/DDBJ whole genome shotgun (WGS) entry which is preliminary data.</text>
</comment>
<keyword evidence="2" id="KW-1185">Reference proteome</keyword>
<organism evidence="1 2">
    <name type="scientific">Desulfovibrio porci</name>
    <dbReference type="NCBI Taxonomy" id="2605782"/>
    <lineage>
        <taxon>Bacteria</taxon>
        <taxon>Pseudomonadati</taxon>
        <taxon>Thermodesulfobacteriota</taxon>
        <taxon>Desulfovibrionia</taxon>
        <taxon>Desulfovibrionales</taxon>
        <taxon>Desulfovibrionaceae</taxon>
        <taxon>Desulfovibrio</taxon>
    </lineage>
</organism>
<evidence type="ECO:0000313" key="1">
    <source>
        <dbReference type="EMBL" id="MSS27595.1"/>
    </source>
</evidence>
<reference evidence="1 2" key="1">
    <citation type="submission" date="2019-09" db="EMBL/GenBank/DDBJ databases">
        <title>In-depth cultivation of the pig gut microbiome towards novel bacterial diversity and tailored functional studies.</title>
        <authorList>
            <person name="Wylensek D."/>
            <person name="Hitch T.C.A."/>
            <person name="Clavel T."/>
        </authorList>
    </citation>
    <scope>NUCLEOTIDE SEQUENCE [LARGE SCALE GENOMIC DNA]</scope>
    <source>
        <strain evidence="1 2">PG-178-WT-4</strain>
    </source>
</reference>
<dbReference type="NCBIfam" id="NF045669">
    <property type="entry name" value="DVU1555_fam_CGA"/>
    <property type="match status" value="1"/>
</dbReference>
<evidence type="ECO:0000313" key="2">
    <source>
        <dbReference type="Proteomes" id="UP000477488"/>
    </source>
</evidence>
<dbReference type="Pfam" id="PF09719">
    <property type="entry name" value="C_GCAxxG_C_C"/>
    <property type="match status" value="1"/>
</dbReference>